<gene>
    <name evidence="1" type="ORF">Pen02_05870</name>
</gene>
<reference evidence="1 2" key="1">
    <citation type="submission" date="2021-01" db="EMBL/GenBank/DDBJ databases">
        <title>Whole genome shotgun sequence of Plantactinospora endophytica NBRC 110450.</title>
        <authorList>
            <person name="Komaki H."/>
            <person name="Tamura T."/>
        </authorList>
    </citation>
    <scope>NUCLEOTIDE SEQUENCE [LARGE SCALE GENOMIC DNA]</scope>
    <source>
        <strain evidence="1 2">NBRC 110450</strain>
    </source>
</reference>
<keyword evidence="2" id="KW-1185">Reference proteome</keyword>
<name>A0ABQ4DUB1_9ACTN</name>
<proteinExistence type="predicted"/>
<evidence type="ECO:0000313" key="2">
    <source>
        <dbReference type="Proteomes" id="UP000646749"/>
    </source>
</evidence>
<protein>
    <submittedName>
        <fullName evidence="1">Uncharacterized protein</fullName>
    </submittedName>
</protein>
<dbReference type="EMBL" id="BONW01000001">
    <property type="protein sequence ID" value="GIG85651.1"/>
    <property type="molecule type" value="Genomic_DNA"/>
</dbReference>
<comment type="caution">
    <text evidence="1">The sequence shown here is derived from an EMBL/GenBank/DDBJ whole genome shotgun (WGS) entry which is preliminary data.</text>
</comment>
<organism evidence="1 2">
    <name type="scientific">Plantactinospora endophytica</name>
    <dbReference type="NCBI Taxonomy" id="673535"/>
    <lineage>
        <taxon>Bacteria</taxon>
        <taxon>Bacillati</taxon>
        <taxon>Actinomycetota</taxon>
        <taxon>Actinomycetes</taxon>
        <taxon>Micromonosporales</taxon>
        <taxon>Micromonosporaceae</taxon>
        <taxon>Plantactinospora</taxon>
    </lineage>
</organism>
<dbReference type="Proteomes" id="UP000646749">
    <property type="component" value="Unassembled WGS sequence"/>
</dbReference>
<evidence type="ECO:0000313" key="1">
    <source>
        <dbReference type="EMBL" id="GIG85651.1"/>
    </source>
</evidence>
<sequence>MGAMADRINAIHVHASAPGGGVHGEVRGHSGVEIYFSSGYYDQANERQLERQLESLARLLWTARERALRTSMEELNVYSDESILSYEDETFHEERAQMIAAGQSDDDRISVSVRGMQEWRVQLAAGTLDALNERSFLAGLQIAASRLIDDQLQQINQLKVRVYQ</sequence>
<accession>A0ABQ4DUB1</accession>